<gene>
    <name evidence="7" type="ORF">GCM10022419_027460</name>
</gene>
<dbReference type="SUPFAM" id="SSF49384">
    <property type="entry name" value="Carbohydrate-binding domain"/>
    <property type="match status" value="1"/>
</dbReference>
<dbReference type="Proteomes" id="UP001500630">
    <property type="component" value="Unassembled WGS sequence"/>
</dbReference>
<dbReference type="Pfam" id="PF03098">
    <property type="entry name" value="An_peroxidase"/>
    <property type="match status" value="2"/>
</dbReference>
<comment type="subcellular location">
    <subcellularLocation>
        <location evidence="1">Secreted</location>
    </subcellularLocation>
</comment>
<keyword evidence="8" id="KW-1185">Reference proteome</keyword>
<dbReference type="PANTHER" id="PTHR11475:SF4">
    <property type="entry name" value="CHORION PEROXIDASE"/>
    <property type="match status" value="1"/>
</dbReference>
<feature type="region of interest" description="Disordered" evidence="4">
    <location>
        <begin position="226"/>
        <end position="249"/>
    </location>
</feature>
<evidence type="ECO:0000256" key="4">
    <source>
        <dbReference type="SAM" id="MobiDB-lite"/>
    </source>
</evidence>
<dbReference type="PROSITE" id="PS50292">
    <property type="entry name" value="PEROXIDASE_3"/>
    <property type="match status" value="1"/>
</dbReference>
<evidence type="ECO:0000256" key="3">
    <source>
        <dbReference type="ARBA" id="ARBA00023180"/>
    </source>
</evidence>
<dbReference type="SUPFAM" id="SSF48113">
    <property type="entry name" value="Heme-dependent peroxidases"/>
    <property type="match status" value="1"/>
</dbReference>
<dbReference type="PANTHER" id="PTHR11475">
    <property type="entry name" value="OXIDASE/PEROXIDASE"/>
    <property type="match status" value="1"/>
</dbReference>
<comment type="caution">
    <text evidence="7">The sequence shown here is derived from an EMBL/GenBank/DDBJ whole genome shotgun (WGS) entry which is preliminary data.</text>
</comment>
<keyword evidence="2" id="KW-0964">Secreted</keyword>
<keyword evidence="3" id="KW-0325">Glycoprotein</keyword>
<organism evidence="7 8">
    <name type="scientific">Nonomuraea rosea</name>
    <dbReference type="NCBI Taxonomy" id="638574"/>
    <lineage>
        <taxon>Bacteria</taxon>
        <taxon>Bacillati</taxon>
        <taxon>Actinomycetota</taxon>
        <taxon>Actinomycetes</taxon>
        <taxon>Streptosporangiales</taxon>
        <taxon>Streptosporangiaceae</taxon>
        <taxon>Nonomuraea</taxon>
    </lineage>
</organism>
<evidence type="ECO:0000256" key="5">
    <source>
        <dbReference type="SAM" id="SignalP"/>
    </source>
</evidence>
<dbReference type="PRINTS" id="PR00457">
    <property type="entry name" value="ANPEROXIDASE"/>
</dbReference>
<dbReference type="RefSeq" id="WP_345561654.1">
    <property type="nucleotide sequence ID" value="NZ_BAABDQ010000004.1"/>
</dbReference>
<feature type="signal peptide" evidence="5">
    <location>
        <begin position="1"/>
        <end position="35"/>
    </location>
</feature>
<evidence type="ECO:0000313" key="8">
    <source>
        <dbReference type="Proteomes" id="UP001500630"/>
    </source>
</evidence>
<dbReference type="SMART" id="SM00637">
    <property type="entry name" value="CBD_II"/>
    <property type="match status" value="1"/>
</dbReference>
<evidence type="ECO:0000256" key="1">
    <source>
        <dbReference type="ARBA" id="ARBA00004613"/>
    </source>
</evidence>
<dbReference type="InterPro" id="IPR010255">
    <property type="entry name" value="Haem_peroxidase_sf"/>
</dbReference>
<sequence length="764" mass="81990">MRHHHSGARQRRGLRRGSLSAACATLLVLSGVATAPEANASVPFEVETLDGTGNNVANPTWGKVGTAYSRVAPARYADGVGAPRTGPNSRFISNRVFNDVNQNLFSERRITQWAFTWGQFIDHTVGLRDGAGPTATAANIPFNANDPVESFVNDLGSIAFTRSAATAGTGTGTGNPRQQTNTVSSYLDAWAVYGGTNERLEWLREGPVDGTLANNGARLLMPGGYLPRRTSRGNAATAPAMDADGRLRPTPGNAMVAGDVRANENIALTATQTLFAREHNRIVSLLPASLPEEDKFQIARRVVIAEQQYITYNEFLPSVGVTLPPYTGYKPGVNTNLSNEFATVGYRAHSQIHGEAEVETEAARYSAAQLQAFANQGIEVETVDDEVALAIPLNVAFFNPDLVPALQLGPLLQAIGLESEYKNDDQIDNQLRSVLFQIPVAGNPGCLDGPTLPQCFRGVVDLGAIDTERARDHGMPAYNELRQAYGLAPRTSFTAITGEATDAFPADPALTPGNEINDPDSLTHLQLFDIDGTALPADDDASATRSVRRTTTAARLRAIYGNVNNVDAFVGMVAEPHVPGTEFGELQLAIWTRQFQALRDADRFYFGNNMGLSTIRQQYGIDFRRTLGQLIAANTDIPAAELNDNVFLVSDDELPATTCRIAYAVGTSWPGGFQAAVSITNQGTAPIQGWTLRWRFANGQTFTDLWNGVASQSGVNATVVNQSYNATIPAGGTLSGIGFNARWDDAANAEPPDFTLNNARCARG</sequence>
<dbReference type="Gene3D" id="2.60.40.290">
    <property type="match status" value="1"/>
</dbReference>
<evidence type="ECO:0000259" key="6">
    <source>
        <dbReference type="PROSITE" id="PS51173"/>
    </source>
</evidence>
<name>A0ABP6W7B1_9ACTN</name>
<dbReference type="EMBL" id="BAABDQ010000004">
    <property type="protein sequence ID" value="GAA3545723.1"/>
    <property type="molecule type" value="Genomic_DNA"/>
</dbReference>
<dbReference type="PROSITE" id="PS51173">
    <property type="entry name" value="CBM2"/>
    <property type="match status" value="1"/>
</dbReference>
<feature type="chain" id="PRO_5046223647" description="CBM2 domain-containing protein" evidence="5">
    <location>
        <begin position="36"/>
        <end position="764"/>
    </location>
</feature>
<reference evidence="8" key="1">
    <citation type="journal article" date="2019" name="Int. J. Syst. Evol. Microbiol.">
        <title>The Global Catalogue of Microorganisms (GCM) 10K type strain sequencing project: providing services to taxonomists for standard genome sequencing and annotation.</title>
        <authorList>
            <consortium name="The Broad Institute Genomics Platform"/>
            <consortium name="The Broad Institute Genome Sequencing Center for Infectious Disease"/>
            <person name="Wu L."/>
            <person name="Ma J."/>
        </authorList>
    </citation>
    <scope>NUCLEOTIDE SEQUENCE [LARGE SCALE GENOMIC DNA]</scope>
    <source>
        <strain evidence="8">JCM 17326</strain>
    </source>
</reference>
<evidence type="ECO:0000313" key="7">
    <source>
        <dbReference type="EMBL" id="GAA3545723.1"/>
    </source>
</evidence>
<dbReference type="Gene3D" id="1.10.640.10">
    <property type="entry name" value="Haem peroxidase domain superfamily, animal type"/>
    <property type="match status" value="1"/>
</dbReference>
<feature type="domain" description="CBM2" evidence="6">
    <location>
        <begin position="652"/>
        <end position="764"/>
    </location>
</feature>
<dbReference type="InterPro" id="IPR037120">
    <property type="entry name" value="Haem_peroxidase_sf_animal"/>
</dbReference>
<dbReference type="Pfam" id="PF00553">
    <property type="entry name" value="CBM_2"/>
    <property type="match status" value="1"/>
</dbReference>
<dbReference type="InterPro" id="IPR001919">
    <property type="entry name" value="CBD2"/>
</dbReference>
<dbReference type="InterPro" id="IPR019791">
    <property type="entry name" value="Haem_peroxidase_animal"/>
</dbReference>
<protein>
    <recommendedName>
        <fullName evidence="6">CBM2 domain-containing protein</fullName>
    </recommendedName>
</protein>
<dbReference type="InterPro" id="IPR012291">
    <property type="entry name" value="CBM2_carb-bd_dom_sf"/>
</dbReference>
<proteinExistence type="predicted"/>
<dbReference type="InterPro" id="IPR008965">
    <property type="entry name" value="CBM2/CBM3_carb-bd_dom_sf"/>
</dbReference>
<evidence type="ECO:0000256" key="2">
    <source>
        <dbReference type="ARBA" id="ARBA00022525"/>
    </source>
</evidence>
<accession>A0ABP6W7B1</accession>
<keyword evidence="5" id="KW-0732">Signal</keyword>